<dbReference type="PANTHER" id="PTHR31170">
    <property type="entry name" value="BNAC04G53230D PROTEIN"/>
    <property type="match status" value="1"/>
</dbReference>
<dbReference type="Pfam" id="PF03140">
    <property type="entry name" value="DUF247"/>
    <property type="match status" value="1"/>
</dbReference>
<dbReference type="InterPro" id="IPR004158">
    <property type="entry name" value="DUF247_pln"/>
</dbReference>
<keyword evidence="2" id="KW-1133">Transmembrane helix</keyword>
<proteinExistence type="predicted"/>
<dbReference type="Proteomes" id="UP001180020">
    <property type="component" value="Unassembled WGS sequence"/>
</dbReference>
<feature type="region of interest" description="Disordered" evidence="1">
    <location>
        <begin position="1"/>
        <end position="37"/>
    </location>
</feature>
<reference evidence="3" key="1">
    <citation type="journal article" date="2023" name="Nat. Commun.">
        <title>Diploid and tetraploid genomes of Acorus and the evolution of monocots.</title>
        <authorList>
            <person name="Ma L."/>
            <person name="Liu K.W."/>
            <person name="Li Z."/>
            <person name="Hsiao Y.Y."/>
            <person name="Qi Y."/>
            <person name="Fu T."/>
            <person name="Tang G.D."/>
            <person name="Zhang D."/>
            <person name="Sun W.H."/>
            <person name="Liu D.K."/>
            <person name="Li Y."/>
            <person name="Chen G.Z."/>
            <person name="Liu X.D."/>
            <person name="Liao X.Y."/>
            <person name="Jiang Y.T."/>
            <person name="Yu X."/>
            <person name="Hao Y."/>
            <person name="Huang J."/>
            <person name="Zhao X.W."/>
            <person name="Ke S."/>
            <person name="Chen Y.Y."/>
            <person name="Wu W.L."/>
            <person name="Hsu J.L."/>
            <person name="Lin Y.F."/>
            <person name="Huang M.D."/>
            <person name="Li C.Y."/>
            <person name="Huang L."/>
            <person name="Wang Z.W."/>
            <person name="Zhao X."/>
            <person name="Zhong W.Y."/>
            <person name="Peng D.H."/>
            <person name="Ahmad S."/>
            <person name="Lan S."/>
            <person name="Zhang J.S."/>
            <person name="Tsai W.C."/>
            <person name="Van de Peer Y."/>
            <person name="Liu Z.J."/>
        </authorList>
    </citation>
    <scope>NUCLEOTIDE SEQUENCE</scope>
    <source>
        <strain evidence="3">CP</strain>
    </source>
</reference>
<protein>
    <submittedName>
        <fullName evidence="3">UPF0481 protein</fullName>
    </submittedName>
</protein>
<evidence type="ECO:0000313" key="4">
    <source>
        <dbReference type="Proteomes" id="UP001180020"/>
    </source>
</evidence>
<feature type="transmembrane region" description="Helical" evidence="2">
    <location>
        <begin position="488"/>
        <end position="512"/>
    </location>
</feature>
<keyword evidence="4" id="KW-1185">Reference proteome</keyword>
<evidence type="ECO:0000256" key="1">
    <source>
        <dbReference type="SAM" id="MobiDB-lite"/>
    </source>
</evidence>
<evidence type="ECO:0000313" key="3">
    <source>
        <dbReference type="EMBL" id="KAK1294593.1"/>
    </source>
</evidence>
<name>A0AAV9D385_ACOCL</name>
<reference evidence="3" key="2">
    <citation type="submission" date="2023-06" db="EMBL/GenBank/DDBJ databases">
        <authorList>
            <person name="Ma L."/>
            <person name="Liu K.-W."/>
            <person name="Li Z."/>
            <person name="Hsiao Y.-Y."/>
            <person name="Qi Y."/>
            <person name="Fu T."/>
            <person name="Tang G."/>
            <person name="Zhang D."/>
            <person name="Sun W.-H."/>
            <person name="Liu D.-K."/>
            <person name="Li Y."/>
            <person name="Chen G.-Z."/>
            <person name="Liu X.-D."/>
            <person name="Liao X.-Y."/>
            <person name="Jiang Y.-T."/>
            <person name="Yu X."/>
            <person name="Hao Y."/>
            <person name="Huang J."/>
            <person name="Zhao X.-W."/>
            <person name="Ke S."/>
            <person name="Chen Y.-Y."/>
            <person name="Wu W.-L."/>
            <person name="Hsu J.-L."/>
            <person name="Lin Y.-F."/>
            <person name="Huang M.-D."/>
            <person name="Li C.-Y."/>
            <person name="Huang L."/>
            <person name="Wang Z.-W."/>
            <person name="Zhao X."/>
            <person name="Zhong W.-Y."/>
            <person name="Peng D.-H."/>
            <person name="Ahmad S."/>
            <person name="Lan S."/>
            <person name="Zhang J.-S."/>
            <person name="Tsai W.-C."/>
            <person name="Van De Peer Y."/>
            <person name="Liu Z.-J."/>
        </authorList>
    </citation>
    <scope>NUCLEOTIDE SEQUENCE</scope>
    <source>
        <strain evidence="3">CP</strain>
        <tissue evidence="3">Leaves</tissue>
    </source>
</reference>
<sequence>MDSASLQANCSTDGPAEVPLSPSECTEKTTDEDNWEGSMRRRMKDAHCNHWRQGTCSIFRVPYNLRWCSFKFYNPNLIHNSPYDPRFVSIGPYHRGKTHLQKMEEYKWRYFHLLLSYTNGEVSLQRSRMEMEKLEVRARSCYSESINMSSTDFVEMMLLDGCFIVYRLACYMDVLDLEVEESEKDGGPIDPMTFIWGKIVEDFLLLENQIPFFVVKSLFELFIATPHKVDRFPEELAIILMESNCIGKRDSPPTIPNGGNEVHHLLHLIYLTILPTVIQLEGSGESSNNQTMAIKFKKKVNNVLGKVIHYGHLLPLSSREATSSTSRTSARMWIPTTTELKEAGVKFKVKKNATSFLDVTFNDGLMEIPTLELYDCSESKLRNLIAFEQCYLDTNRHVTFYTFFMDFLVNSPQDISILQQKEIILNWLGGEEEAAHLFNQLNIEVTCDPSRNYLSGLYDEVNRFCGLRRNKYRALLMHNYFNNPWSTISLGAAIVLLIMTFLQTFFTMYSYFHPRS</sequence>
<organism evidence="3 4">
    <name type="scientific">Acorus calamus</name>
    <name type="common">Sweet flag</name>
    <dbReference type="NCBI Taxonomy" id="4465"/>
    <lineage>
        <taxon>Eukaryota</taxon>
        <taxon>Viridiplantae</taxon>
        <taxon>Streptophyta</taxon>
        <taxon>Embryophyta</taxon>
        <taxon>Tracheophyta</taxon>
        <taxon>Spermatophyta</taxon>
        <taxon>Magnoliopsida</taxon>
        <taxon>Liliopsida</taxon>
        <taxon>Acoraceae</taxon>
        <taxon>Acorus</taxon>
    </lineage>
</organism>
<dbReference type="EMBL" id="JAUJYO010000016">
    <property type="protein sequence ID" value="KAK1294593.1"/>
    <property type="molecule type" value="Genomic_DNA"/>
</dbReference>
<gene>
    <name evidence="3" type="ORF">QJS10_CPA16g01664</name>
</gene>
<dbReference type="AlphaFoldDB" id="A0AAV9D385"/>
<keyword evidence="2" id="KW-0812">Transmembrane</keyword>
<comment type="caution">
    <text evidence="3">The sequence shown here is derived from an EMBL/GenBank/DDBJ whole genome shotgun (WGS) entry which is preliminary data.</text>
</comment>
<keyword evidence="2" id="KW-0472">Membrane</keyword>
<accession>A0AAV9D385</accession>
<dbReference type="PANTHER" id="PTHR31170:SF25">
    <property type="entry name" value="BNAA09G04570D PROTEIN"/>
    <property type="match status" value="1"/>
</dbReference>
<feature type="compositionally biased region" description="Polar residues" evidence="1">
    <location>
        <begin position="1"/>
        <end position="12"/>
    </location>
</feature>
<evidence type="ECO:0000256" key="2">
    <source>
        <dbReference type="SAM" id="Phobius"/>
    </source>
</evidence>